<sequence>MHDEVLKKVHDARVVIMCGVSGSGKTFFSRRLEQLGFRRISSDGIVWDKYGSDFTHFPPSRQKEIFMSAQHDLAEQMVSLIDAGDKVVVDSTMCRRSKRNHMRALCLSKGINPAIVYMSAPLHILQERLSNRKDTGPDDQRVDDDNLKQYYTNFETPSADENAFVCSPIIHDQSKLTN</sequence>
<dbReference type="InterPro" id="IPR027417">
    <property type="entry name" value="P-loop_NTPase"/>
</dbReference>
<gene>
    <name evidence="1" type="ORF">E5333_02415</name>
</gene>
<proteinExistence type="predicted"/>
<comment type="caution">
    <text evidence="1">The sequence shown here is derived from an EMBL/GenBank/DDBJ whole genome shotgun (WGS) entry which is preliminary data.</text>
</comment>
<protein>
    <submittedName>
        <fullName evidence="1">ATP-binding protein</fullName>
    </submittedName>
</protein>
<dbReference type="Pfam" id="PF13671">
    <property type="entry name" value="AAA_33"/>
    <property type="match status" value="1"/>
</dbReference>
<organism evidence="1 2">
    <name type="scientific">Muribaculum intestinale</name>
    <dbReference type="NCBI Taxonomy" id="1796646"/>
    <lineage>
        <taxon>Bacteria</taxon>
        <taxon>Pseudomonadati</taxon>
        <taxon>Bacteroidota</taxon>
        <taxon>Bacteroidia</taxon>
        <taxon>Bacteroidales</taxon>
        <taxon>Muribaculaceae</taxon>
        <taxon>Muribaculum</taxon>
    </lineage>
</organism>
<keyword evidence="1" id="KW-0067">ATP-binding</keyword>
<dbReference type="SUPFAM" id="SSF52540">
    <property type="entry name" value="P-loop containing nucleoside triphosphate hydrolases"/>
    <property type="match status" value="1"/>
</dbReference>
<evidence type="ECO:0000313" key="2">
    <source>
        <dbReference type="Proteomes" id="UP000306630"/>
    </source>
</evidence>
<dbReference type="Proteomes" id="UP000306630">
    <property type="component" value="Unassembled WGS sequence"/>
</dbReference>
<name>A0A4S1ZSJ5_9BACT</name>
<evidence type="ECO:0000313" key="1">
    <source>
        <dbReference type="EMBL" id="TGY75869.1"/>
    </source>
</evidence>
<keyword evidence="1" id="KW-0547">Nucleotide-binding</keyword>
<dbReference type="RefSeq" id="WP_135956862.1">
    <property type="nucleotide sequence ID" value="NZ_CAPAIF010000001.1"/>
</dbReference>
<dbReference type="AlphaFoldDB" id="A0A4S1ZSJ5"/>
<dbReference type="Gene3D" id="3.40.50.300">
    <property type="entry name" value="P-loop containing nucleotide triphosphate hydrolases"/>
    <property type="match status" value="1"/>
</dbReference>
<reference evidence="1 2" key="1">
    <citation type="submission" date="2019-04" db="EMBL/GenBank/DDBJ databases">
        <title>Microbes associate with the intestines of laboratory mice.</title>
        <authorList>
            <person name="Navarre W."/>
            <person name="Wong E."/>
            <person name="Huang K."/>
            <person name="Tropini C."/>
            <person name="Ng K."/>
            <person name="Yu B."/>
        </authorList>
    </citation>
    <scope>NUCLEOTIDE SEQUENCE [LARGE SCALE GENOMIC DNA]</scope>
    <source>
        <strain evidence="1 2">NM06_A21</strain>
    </source>
</reference>
<dbReference type="GO" id="GO:0005524">
    <property type="term" value="F:ATP binding"/>
    <property type="evidence" value="ECO:0007669"/>
    <property type="project" value="UniProtKB-KW"/>
</dbReference>
<accession>A0A4S1ZSJ5</accession>
<dbReference type="EMBL" id="SRYD01000007">
    <property type="protein sequence ID" value="TGY75869.1"/>
    <property type="molecule type" value="Genomic_DNA"/>
</dbReference>